<proteinExistence type="inferred from homology"/>
<dbReference type="HOGENOM" id="CLU_014813_3_2_7"/>
<keyword evidence="6" id="KW-0317">Glutathione biosynthesis</keyword>
<dbReference type="PRINTS" id="PR01210">
    <property type="entry name" value="GGTRANSPTASE"/>
</dbReference>
<evidence type="ECO:0000256" key="2">
    <source>
        <dbReference type="ARBA" id="ARBA00001089"/>
    </source>
</evidence>
<dbReference type="InterPro" id="IPR029055">
    <property type="entry name" value="Ntn_hydrolases_N"/>
</dbReference>
<keyword evidence="6" id="KW-0012">Acyltransferase</keyword>
<comment type="similarity">
    <text evidence="6">Belongs to the gamma-glutamyltransferase family.</text>
</comment>
<dbReference type="GO" id="GO:0103068">
    <property type="term" value="F:leukotriene C4 gamma-glutamyl transferase activity"/>
    <property type="evidence" value="ECO:0007669"/>
    <property type="project" value="UniProtKB-EC"/>
</dbReference>
<dbReference type="NCBIfam" id="TIGR00066">
    <property type="entry name" value="g_glut_trans"/>
    <property type="match status" value="1"/>
</dbReference>
<comment type="catalytic activity">
    <reaction evidence="1 6">
        <text>an S-substituted glutathione + H2O = an S-substituted L-cysteinylglycine + L-glutamate</text>
        <dbReference type="Rhea" id="RHEA:59468"/>
        <dbReference type="ChEBI" id="CHEBI:15377"/>
        <dbReference type="ChEBI" id="CHEBI:29985"/>
        <dbReference type="ChEBI" id="CHEBI:90779"/>
        <dbReference type="ChEBI" id="CHEBI:143103"/>
        <dbReference type="EC" id="3.4.19.13"/>
    </reaction>
</comment>
<comment type="subunit">
    <text evidence="6">This enzyme consists of two polypeptide chains, which are synthesized in precursor form from a single polypeptide.</text>
</comment>
<dbReference type="PATRIC" id="fig|1429439.4.peg.5822"/>
<accession>W4LZ16</accession>
<dbReference type="InterPro" id="IPR052896">
    <property type="entry name" value="GGT-like_enzyme"/>
</dbReference>
<keyword evidence="6" id="KW-0865">Zymogen</keyword>
<name>W4LZ16_9BACT</name>
<evidence type="ECO:0000256" key="5">
    <source>
        <dbReference type="PIRSR" id="PIRSR600101-2"/>
    </source>
</evidence>
<evidence type="ECO:0000256" key="3">
    <source>
        <dbReference type="ARBA" id="ARBA00047417"/>
    </source>
</evidence>
<comment type="caution">
    <text evidence="7">The sequence shown here is derived from an EMBL/GenBank/DDBJ whole genome shotgun (WGS) entry which is preliminary data.</text>
</comment>
<dbReference type="EC" id="3.4.19.13" evidence="6"/>
<comment type="catalytic activity">
    <reaction evidence="3 6">
        <text>an N-terminal (5-L-glutamyl)-[peptide] + an alpha-amino acid = 5-L-glutamyl amino acid + an N-terminal L-alpha-aminoacyl-[peptide]</text>
        <dbReference type="Rhea" id="RHEA:23904"/>
        <dbReference type="Rhea" id="RHEA-COMP:9780"/>
        <dbReference type="Rhea" id="RHEA-COMP:9795"/>
        <dbReference type="ChEBI" id="CHEBI:77644"/>
        <dbReference type="ChEBI" id="CHEBI:78597"/>
        <dbReference type="ChEBI" id="CHEBI:78599"/>
        <dbReference type="ChEBI" id="CHEBI:78608"/>
        <dbReference type="EC" id="2.3.2.2"/>
    </reaction>
</comment>
<sequence length="542" mass="57659">MSTHRLSRHLVYGCRGMICSNSPLAASAGLNVLHEGGNAFDAALAVAAVETVTIVPMCGLGGDSFVLLHDAVTGTITGVNSSGVAASGASADLYRNQGYRTMPLEGPHAVSVPGEVAAWEVIHRRFCTRPFAQLLDSAIGYAEEGFPIPPGIGRSFASNAAKLAQFPSTAAVFMPQGRPPAEGDLLVNTDLARSLRLVAEGGADAFYRGPLARQMAGGLNAGGGLFSEADFHEHQAEVYEPIATTYRDYTIYQTRPPSQGFLLLEMLNLIEGFDIASLAPHSPEAIHLMVEAKKIAYADRNRVAGDPRVADWPLDELISKAYAAERRAEIYPDRVNEAHTALQMAEADGDTTYFCVADAAGNSVSWIHSLSHAFGSGYIAEGTGIVFNNRAGRGFRLTPGHPNEIAPGKRAMHTLNCYLATKDGQPVIIGGTPGGDFQPQCGLQMLTQLIDFGIDPQAAVEAPRWWSFPGTDPATIDQDMRIQVEAEMPEATVQGLEALGHQVVRRAPGVYDGKVQLIVRDPERGILMGASDPRGDGQAVGA</sequence>
<dbReference type="EMBL" id="AZHX01001475">
    <property type="protein sequence ID" value="ETX02986.1"/>
    <property type="molecule type" value="Genomic_DNA"/>
</dbReference>
<dbReference type="GO" id="GO:0036374">
    <property type="term" value="F:glutathione hydrolase activity"/>
    <property type="evidence" value="ECO:0007669"/>
    <property type="project" value="UniProtKB-UniRule"/>
</dbReference>
<feature type="active site" description="Nucleophile" evidence="4">
    <location>
        <position position="351"/>
    </location>
</feature>
<evidence type="ECO:0000256" key="4">
    <source>
        <dbReference type="PIRSR" id="PIRSR600101-1"/>
    </source>
</evidence>
<dbReference type="InterPro" id="IPR043138">
    <property type="entry name" value="GGT_lsub"/>
</dbReference>
<evidence type="ECO:0000313" key="8">
    <source>
        <dbReference type="Proteomes" id="UP000019140"/>
    </source>
</evidence>
<dbReference type="SUPFAM" id="SSF56235">
    <property type="entry name" value="N-terminal nucleophile aminohydrolases (Ntn hydrolases)"/>
    <property type="match status" value="1"/>
</dbReference>
<dbReference type="PANTHER" id="PTHR43881">
    <property type="entry name" value="GAMMA-GLUTAMYLTRANSPEPTIDASE (AFU_ORTHOLOGUE AFUA_4G13580)"/>
    <property type="match status" value="1"/>
</dbReference>
<evidence type="ECO:0000256" key="1">
    <source>
        <dbReference type="ARBA" id="ARBA00001049"/>
    </source>
</evidence>
<feature type="binding site" evidence="5">
    <location>
        <position position="435"/>
    </location>
    <ligand>
        <name>L-glutamate</name>
        <dbReference type="ChEBI" id="CHEBI:29985"/>
    </ligand>
</feature>
<dbReference type="Pfam" id="PF01019">
    <property type="entry name" value="G_glu_transpept"/>
    <property type="match status" value="1"/>
</dbReference>
<evidence type="ECO:0000313" key="7">
    <source>
        <dbReference type="EMBL" id="ETX02986.1"/>
    </source>
</evidence>
<reference evidence="7 8" key="1">
    <citation type="journal article" date="2014" name="Nature">
        <title>An environmental bacterial taxon with a large and distinct metabolic repertoire.</title>
        <authorList>
            <person name="Wilson M.C."/>
            <person name="Mori T."/>
            <person name="Ruckert C."/>
            <person name="Uria A.R."/>
            <person name="Helf M.J."/>
            <person name="Takada K."/>
            <person name="Gernert C."/>
            <person name="Steffens U.A."/>
            <person name="Heycke N."/>
            <person name="Schmitt S."/>
            <person name="Rinke C."/>
            <person name="Helfrich E.J."/>
            <person name="Brachmann A.O."/>
            <person name="Gurgui C."/>
            <person name="Wakimoto T."/>
            <person name="Kracht M."/>
            <person name="Crusemann M."/>
            <person name="Hentschel U."/>
            <person name="Abe I."/>
            <person name="Matsunaga S."/>
            <person name="Kalinowski J."/>
            <person name="Takeyama H."/>
            <person name="Piel J."/>
        </authorList>
    </citation>
    <scope>NUCLEOTIDE SEQUENCE [LARGE SCALE GENOMIC DNA]</scope>
    <source>
        <strain evidence="8">TSY2</strain>
    </source>
</reference>
<keyword evidence="6" id="KW-0378">Hydrolase</keyword>
<comment type="pathway">
    <text evidence="6">Sulfur metabolism; glutathione metabolism.</text>
</comment>
<keyword evidence="6" id="KW-0808">Transferase</keyword>
<comment type="PTM">
    <text evidence="6">Cleaved by autocatalysis into a large and a small subunit.</text>
</comment>
<dbReference type="UniPathway" id="UPA00204"/>
<dbReference type="GO" id="GO:0006750">
    <property type="term" value="P:glutathione biosynthetic process"/>
    <property type="evidence" value="ECO:0007669"/>
    <property type="project" value="UniProtKB-KW"/>
</dbReference>
<dbReference type="Proteomes" id="UP000019140">
    <property type="component" value="Unassembled WGS sequence"/>
</dbReference>
<dbReference type="Gene3D" id="1.10.246.130">
    <property type="match status" value="1"/>
</dbReference>
<dbReference type="GO" id="GO:0006751">
    <property type="term" value="P:glutathione catabolic process"/>
    <property type="evidence" value="ECO:0007669"/>
    <property type="project" value="UniProtKB-UniRule"/>
</dbReference>
<organism evidence="7 8">
    <name type="scientific">Candidatus Entotheonella gemina</name>
    <dbReference type="NCBI Taxonomy" id="1429439"/>
    <lineage>
        <taxon>Bacteria</taxon>
        <taxon>Pseudomonadati</taxon>
        <taxon>Nitrospinota/Tectimicrobiota group</taxon>
        <taxon>Candidatus Tectimicrobiota</taxon>
        <taxon>Candidatus Entotheonellia</taxon>
        <taxon>Candidatus Entotheonellales</taxon>
        <taxon>Candidatus Entotheonellaceae</taxon>
        <taxon>Candidatus Entotheonella</taxon>
    </lineage>
</organism>
<dbReference type="AlphaFoldDB" id="W4LZ16"/>
<protein>
    <recommendedName>
        <fullName evidence="6">Glutathione hydrolase proenzyme</fullName>
        <ecNumber evidence="6">2.3.2.2</ecNumber>
        <ecNumber evidence="6">3.4.19.13</ecNumber>
    </recommendedName>
    <component>
        <recommendedName>
            <fullName evidence="6">Glutathione hydrolase large chain</fullName>
        </recommendedName>
    </component>
    <component>
        <recommendedName>
            <fullName evidence="6">Glutathione hydrolase small chain</fullName>
        </recommendedName>
    </component>
</protein>
<keyword evidence="8" id="KW-1185">Reference proteome</keyword>
<gene>
    <name evidence="7" type="ORF">ETSY2_34390</name>
</gene>
<dbReference type="InterPro" id="IPR000101">
    <property type="entry name" value="GGT_peptidase"/>
</dbReference>
<dbReference type="InterPro" id="IPR043137">
    <property type="entry name" value="GGT_ssub_C"/>
</dbReference>
<dbReference type="PANTHER" id="PTHR43881:SF5">
    <property type="entry name" value="GAMMA-GLUTAMYLTRANSPEPTIDASE"/>
    <property type="match status" value="1"/>
</dbReference>
<dbReference type="EC" id="2.3.2.2" evidence="6"/>
<comment type="catalytic activity">
    <reaction evidence="2 6">
        <text>glutathione + H2O = L-cysteinylglycine + L-glutamate</text>
        <dbReference type="Rhea" id="RHEA:28807"/>
        <dbReference type="ChEBI" id="CHEBI:15377"/>
        <dbReference type="ChEBI" id="CHEBI:29985"/>
        <dbReference type="ChEBI" id="CHEBI:57925"/>
        <dbReference type="ChEBI" id="CHEBI:61694"/>
        <dbReference type="EC" id="3.4.19.13"/>
    </reaction>
</comment>
<evidence type="ECO:0000256" key="6">
    <source>
        <dbReference type="RuleBase" id="RU368036"/>
    </source>
</evidence>
<dbReference type="Gene3D" id="3.60.20.40">
    <property type="match status" value="1"/>
</dbReference>